<dbReference type="SMART" id="SM00052">
    <property type="entry name" value="EAL"/>
    <property type="match status" value="1"/>
</dbReference>
<dbReference type="SUPFAM" id="SSF55781">
    <property type="entry name" value="GAF domain-like"/>
    <property type="match status" value="1"/>
</dbReference>
<dbReference type="PROSITE" id="PS50883">
    <property type="entry name" value="EAL"/>
    <property type="match status" value="1"/>
</dbReference>
<feature type="domain" description="GGDEF" evidence="2">
    <location>
        <begin position="223"/>
        <end position="357"/>
    </location>
</feature>
<dbReference type="Pfam" id="PF01590">
    <property type="entry name" value="GAF"/>
    <property type="match status" value="1"/>
</dbReference>
<dbReference type="InterPro" id="IPR001633">
    <property type="entry name" value="EAL_dom"/>
</dbReference>
<dbReference type="Pfam" id="PF00563">
    <property type="entry name" value="EAL"/>
    <property type="match status" value="1"/>
</dbReference>
<dbReference type="CDD" id="cd01948">
    <property type="entry name" value="EAL"/>
    <property type="match status" value="1"/>
</dbReference>
<name>A0A5J6WS58_MORMI</name>
<dbReference type="InterPro" id="IPR029016">
    <property type="entry name" value="GAF-like_dom_sf"/>
</dbReference>
<dbReference type="GO" id="GO:0071111">
    <property type="term" value="F:cyclic-guanylate-specific phosphodiesterase activity"/>
    <property type="evidence" value="ECO:0007669"/>
    <property type="project" value="InterPro"/>
</dbReference>
<dbReference type="PANTHER" id="PTHR33121:SF70">
    <property type="entry name" value="SIGNALING PROTEIN YKOW"/>
    <property type="match status" value="1"/>
</dbReference>
<dbReference type="Proteomes" id="UP000327424">
    <property type="component" value="Chromosome"/>
</dbReference>
<accession>A0A5J6WS58</accession>
<evidence type="ECO:0000259" key="2">
    <source>
        <dbReference type="PROSITE" id="PS50887"/>
    </source>
</evidence>
<reference evidence="3 4" key="1">
    <citation type="submission" date="2019-09" db="EMBL/GenBank/DDBJ databases">
        <title>Hybrid Assembly of the complete Genome of the Deep-Sea Bacterium Moritella marina from long Nanopore and Illumina reads.</title>
        <authorList>
            <person name="Magin S."/>
            <person name="Georgoulis A."/>
            <person name="Papadimitriou K."/>
            <person name="Iliakis G."/>
            <person name="Vorgias C.E."/>
        </authorList>
    </citation>
    <scope>NUCLEOTIDE SEQUENCE [LARGE SCALE GENOMIC DNA]</scope>
    <source>
        <strain evidence="3 4">MP-1</strain>
    </source>
</reference>
<sequence length="618" mass="69539">MESENYSDLDIPIEMLENWQGLIEHIANVASIPTSLIMRLQPETIDVCVTNRHPKNPLHVGDAESLNGNLMCKTVIDSQKMLIVDNALKSQLWCDNPDAKLGLISYCGLPINWPTGKAFGTICMLDNKENGYTDSERQLLILFKNMVENSLTILYQQYVLEEKVKKRTAELEQVNLQLTKALDKYAAAEQIIEQQKYSHDLTGFPNIHELEKQFNANIIASDKPAALVHLRITNLTQIRNNLGLEYSQHITCYIADKLRQLCPVDTYLALLSDDDFAIVYQQGNDDLSNELMVIINNLISGLNEAVSFAGQKVKITRCMGISLYPEHGTNFLELMHNTSVSASECQLHNRDYQVYDASLKAELMDRFQLESQLMHALPNKELSLHYQPLFDVANEKLIGAEALLRWHNPLLGFVGPDQFIPVAEESGMMIEIGYFVLRSAIKQLASWQVSGNDDFFVAVNISPLQLADPILVDTIEALLETHNVKATSLEIEITENVFLGNQDGVLQVLRRIDALGIRIALDDFGTGYSSLSYIHRFPFSTVKIDRSFIANLETSSVNQHLVTAIISMANAFDLKVVAEGIEDKIQANFIENAGGHIYQGYHFGRPVNVDDFTRQYIL</sequence>
<dbReference type="Gene3D" id="3.20.20.450">
    <property type="entry name" value="EAL domain"/>
    <property type="match status" value="1"/>
</dbReference>
<dbReference type="AlphaFoldDB" id="A0A5J6WS58"/>
<dbReference type="OrthoDB" id="9804951at2"/>
<dbReference type="RefSeq" id="WP_019440563.1">
    <property type="nucleotide sequence ID" value="NZ_ALOE01000009.1"/>
</dbReference>
<keyword evidence="4" id="KW-1185">Reference proteome</keyword>
<organism evidence="3 4">
    <name type="scientific">Moritella marina ATCC 15381</name>
    <dbReference type="NCBI Taxonomy" id="1202962"/>
    <lineage>
        <taxon>Bacteria</taxon>
        <taxon>Pseudomonadati</taxon>
        <taxon>Pseudomonadota</taxon>
        <taxon>Gammaproteobacteria</taxon>
        <taxon>Alteromonadales</taxon>
        <taxon>Moritellaceae</taxon>
        <taxon>Moritella</taxon>
    </lineage>
</organism>
<dbReference type="InterPro" id="IPR043128">
    <property type="entry name" value="Rev_trsase/Diguanyl_cyclase"/>
</dbReference>
<dbReference type="InterPro" id="IPR050706">
    <property type="entry name" value="Cyclic-di-GMP_PDE-like"/>
</dbReference>
<dbReference type="Gene3D" id="3.30.70.270">
    <property type="match status" value="1"/>
</dbReference>
<dbReference type="PROSITE" id="PS50887">
    <property type="entry name" value="GGDEF"/>
    <property type="match status" value="1"/>
</dbReference>
<gene>
    <name evidence="3" type="ORF">FR932_10445</name>
</gene>
<proteinExistence type="predicted"/>
<dbReference type="InterPro" id="IPR003018">
    <property type="entry name" value="GAF"/>
</dbReference>
<dbReference type="Pfam" id="PF00990">
    <property type="entry name" value="GGDEF"/>
    <property type="match status" value="1"/>
</dbReference>
<evidence type="ECO:0000313" key="4">
    <source>
        <dbReference type="Proteomes" id="UP000327424"/>
    </source>
</evidence>
<dbReference type="InterPro" id="IPR035919">
    <property type="entry name" value="EAL_sf"/>
</dbReference>
<dbReference type="SUPFAM" id="SSF141868">
    <property type="entry name" value="EAL domain-like"/>
    <property type="match status" value="1"/>
</dbReference>
<protein>
    <submittedName>
        <fullName evidence="3">GGDEF domain-containing protein</fullName>
    </submittedName>
</protein>
<evidence type="ECO:0000313" key="3">
    <source>
        <dbReference type="EMBL" id="QFI40264.1"/>
    </source>
</evidence>
<dbReference type="InterPro" id="IPR000160">
    <property type="entry name" value="GGDEF_dom"/>
</dbReference>
<feature type="domain" description="EAL" evidence="1">
    <location>
        <begin position="366"/>
        <end position="618"/>
    </location>
</feature>
<dbReference type="PANTHER" id="PTHR33121">
    <property type="entry name" value="CYCLIC DI-GMP PHOSPHODIESTERASE PDEF"/>
    <property type="match status" value="1"/>
</dbReference>
<dbReference type="SMART" id="SM00267">
    <property type="entry name" value="GGDEF"/>
    <property type="match status" value="1"/>
</dbReference>
<dbReference type="KEGG" id="mmaa:FR932_10445"/>
<evidence type="ECO:0000259" key="1">
    <source>
        <dbReference type="PROSITE" id="PS50883"/>
    </source>
</evidence>
<dbReference type="Gene3D" id="3.30.450.40">
    <property type="match status" value="1"/>
</dbReference>
<dbReference type="InterPro" id="IPR029787">
    <property type="entry name" value="Nucleotide_cyclase"/>
</dbReference>
<dbReference type="EMBL" id="CP044399">
    <property type="protein sequence ID" value="QFI40264.1"/>
    <property type="molecule type" value="Genomic_DNA"/>
</dbReference>
<dbReference type="SUPFAM" id="SSF55073">
    <property type="entry name" value="Nucleotide cyclase"/>
    <property type="match status" value="1"/>
</dbReference>